<feature type="transmembrane region" description="Helical" evidence="1">
    <location>
        <begin position="188"/>
        <end position="207"/>
    </location>
</feature>
<reference evidence="3" key="2">
    <citation type="journal article" date="2021" name="PeerJ">
        <title>Extensive microbial diversity within the chicken gut microbiome revealed by metagenomics and culture.</title>
        <authorList>
            <person name="Gilroy R."/>
            <person name="Ravi A."/>
            <person name="Getino M."/>
            <person name="Pursley I."/>
            <person name="Horton D.L."/>
            <person name="Alikhan N.F."/>
            <person name="Baker D."/>
            <person name="Gharbi K."/>
            <person name="Hall N."/>
            <person name="Watson M."/>
            <person name="Adriaenssens E.M."/>
            <person name="Foster-Nyarko E."/>
            <person name="Jarju S."/>
            <person name="Secka A."/>
            <person name="Antonio M."/>
            <person name="Oren A."/>
            <person name="Chaudhuri R.R."/>
            <person name="La Ragione R."/>
            <person name="Hildebrand F."/>
            <person name="Pallen M.J."/>
        </authorList>
    </citation>
    <scope>NUCLEOTIDE SEQUENCE</scope>
    <source>
        <strain evidence="3">ChiBcec2-4451</strain>
    </source>
</reference>
<evidence type="ECO:0000259" key="2">
    <source>
        <dbReference type="Pfam" id="PF20047"/>
    </source>
</evidence>
<evidence type="ECO:0000313" key="4">
    <source>
        <dbReference type="Proteomes" id="UP000886723"/>
    </source>
</evidence>
<accession>A0A9D1NUC1</accession>
<feature type="transmembrane region" description="Helical" evidence="1">
    <location>
        <begin position="339"/>
        <end position="359"/>
    </location>
</feature>
<organism evidence="3 4">
    <name type="scientific">Candidatus Pullilachnospira stercoravium</name>
    <dbReference type="NCBI Taxonomy" id="2840913"/>
    <lineage>
        <taxon>Bacteria</taxon>
        <taxon>Bacillati</taxon>
        <taxon>Bacillota</taxon>
        <taxon>Clostridia</taxon>
        <taxon>Lachnospirales</taxon>
        <taxon>Lachnospiraceae</taxon>
        <taxon>Lachnospiraceae incertae sedis</taxon>
        <taxon>Candidatus Pullilachnospira</taxon>
    </lineage>
</organism>
<protein>
    <recommendedName>
        <fullName evidence="2">DUF6449 domain-containing protein</fullName>
    </recommendedName>
</protein>
<evidence type="ECO:0000256" key="1">
    <source>
        <dbReference type="SAM" id="Phobius"/>
    </source>
</evidence>
<keyword evidence="1" id="KW-0812">Transmembrane</keyword>
<dbReference type="AlphaFoldDB" id="A0A9D1NUC1"/>
<feature type="transmembrane region" description="Helical" evidence="1">
    <location>
        <begin position="158"/>
        <end position="181"/>
    </location>
</feature>
<feature type="transmembrane region" description="Helical" evidence="1">
    <location>
        <begin position="307"/>
        <end position="327"/>
    </location>
</feature>
<keyword evidence="1" id="KW-0472">Membrane</keyword>
<sequence length="710" mass="78439">MTSKISYSKMVKHSMGQRAWYGALLALAFFLCFPLTAMLEFYRSADAMAAMQVTDVQNILEEMRSGLRAFLAGGNPLTAITVAGGALLAAWTGLSYLHSSRKLDMIHSLPVKKEKIFLAETTASVLLFVIPYAVNLALANLVGIFRGIYSPDLPLVSLTALAVHLIFFLAVYFFAAVAMLLTGKLLTGILGSVVLLVYLPGLVQLLLALPGMFYETYCGTSGGTAVVAAVFRYLSPAYSLAALCRRIGMGGLDADFWGYAMKNQWWEPLLCTVAAGAAMGVLAMWLAKIRPSEGAGRSLVFSRTEGIFKLALLPVLGLAGGLFFRALGDASGAGSRDAWFWFGVVFTMAVCSIFIEMIYHFDRKHLLDHKLCTGIAVLVTVACGAWFQMDLGGFDSFLPSKDRIASMAVCYSSWYGLMDENGETENMSDWLDENGQLEDFAPIYQLAQQGVEIVKNGAAEDTSGEYDFATVIYRLKNGQEKRRYYRLPVSGMQDAEETLYQEEAYRTAIWPVLNVDAADVGIETVQDPGTTVYLGQMSQEERVQLVSAYQKELASMTYEQMQEPPVALISLCSLPGWNLIGSDMPINSNFTETLALLKDRGFVPDPEMENIRITRITVEYYPDYSETEAWQTDSTAMETVLLAETPEDIEAVRQNLVWDRNYWLMASRDKFEENIFAYVEGVNEQGESVSASFGYPAGKLPEMVKDFFGI</sequence>
<comment type="caution">
    <text evidence="3">The sequence shown here is derived from an EMBL/GenBank/DDBJ whole genome shotgun (WGS) entry which is preliminary data.</text>
</comment>
<feature type="transmembrane region" description="Helical" evidence="1">
    <location>
        <begin position="371"/>
        <end position="389"/>
    </location>
</feature>
<feature type="transmembrane region" description="Helical" evidence="1">
    <location>
        <begin position="20"/>
        <end position="42"/>
    </location>
</feature>
<gene>
    <name evidence="3" type="ORF">IAA63_07535</name>
</gene>
<dbReference type="InterPro" id="IPR045611">
    <property type="entry name" value="DUF6449"/>
</dbReference>
<dbReference type="Pfam" id="PF20047">
    <property type="entry name" value="DUF6449"/>
    <property type="match status" value="1"/>
</dbReference>
<feature type="transmembrane region" description="Helical" evidence="1">
    <location>
        <begin position="265"/>
        <end position="286"/>
    </location>
</feature>
<keyword evidence="1" id="KW-1133">Transmembrane helix</keyword>
<name>A0A9D1NUC1_9FIRM</name>
<dbReference type="Proteomes" id="UP000886723">
    <property type="component" value="Unassembled WGS sequence"/>
</dbReference>
<feature type="domain" description="DUF6449" evidence="2">
    <location>
        <begin position="473"/>
        <end position="570"/>
    </location>
</feature>
<feature type="transmembrane region" description="Helical" evidence="1">
    <location>
        <begin position="77"/>
        <end position="97"/>
    </location>
</feature>
<dbReference type="EMBL" id="DVON01000165">
    <property type="protein sequence ID" value="HIV12975.1"/>
    <property type="molecule type" value="Genomic_DNA"/>
</dbReference>
<proteinExistence type="predicted"/>
<evidence type="ECO:0000313" key="3">
    <source>
        <dbReference type="EMBL" id="HIV12975.1"/>
    </source>
</evidence>
<reference evidence="3" key="1">
    <citation type="submission" date="2020-10" db="EMBL/GenBank/DDBJ databases">
        <authorList>
            <person name="Gilroy R."/>
        </authorList>
    </citation>
    <scope>NUCLEOTIDE SEQUENCE</scope>
    <source>
        <strain evidence="3">ChiBcec2-4451</strain>
    </source>
</reference>
<feature type="transmembrane region" description="Helical" evidence="1">
    <location>
        <begin position="117"/>
        <end position="138"/>
    </location>
</feature>